<proteinExistence type="predicted"/>
<keyword evidence="2" id="KW-1185">Reference proteome</keyword>
<protein>
    <submittedName>
        <fullName evidence="1">Uncharacterized protein</fullName>
    </submittedName>
</protein>
<dbReference type="Proteomes" id="UP001320766">
    <property type="component" value="Unassembled WGS sequence"/>
</dbReference>
<evidence type="ECO:0000313" key="2">
    <source>
        <dbReference type="Proteomes" id="UP001320766"/>
    </source>
</evidence>
<name>A0ABT1KBB2_9ACTN</name>
<reference evidence="1 2" key="1">
    <citation type="submission" date="2022-06" db="EMBL/GenBank/DDBJ databases">
        <title>Sequencing the genomes of 1000 actinobacteria strains.</title>
        <authorList>
            <person name="Klenk H.-P."/>
        </authorList>
    </citation>
    <scope>NUCLEOTIDE SEQUENCE [LARGE SCALE GENOMIC DNA]</scope>
    <source>
        <strain evidence="1 2">DSM 44170</strain>
    </source>
</reference>
<organism evidence="1 2">
    <name type="scientific">Nonomuraea roseoviolacea subsp. carminata</name>
    <dbReference type="NCBI Taxonomy" id="160689"/>
    <lineage>
        <taxon>Bacteria</taxon>
        <taxon>Bacillati</taxon>
        <taxon>Actinomycetota</taxon>
        <taxon>Actinomycetes</taxon>
        <taxon>Streptosporangiales</taxon>
        <taxon>Streptosporangiaceae</taxon>
        <taxon>Nonomuraea</taxon>
    </lineage>
</organism>
<dbReference type="EMBL" id="JAMZEC010000001">
    <property type="protein sequence ID" value="MCP2350676.1"/>
    <property type="molecule type" value="Genomic_DNA"/>
</dbReference>
<comment type="caution">
    <text evidence="1">The sequence shown here is derived from an EMBL/GenBank/DDBJ whole genome shotgun (WGS) entry which is preliminary data.</text>
</comment>
<gene>
    <name evidence="1" type="ORF">HD595_006798</name>
</gene>
<dbReference type="RefSeq" id="WP_253776284.1">
    <property type="nucleotide sequence ID" value="NZ_BAAAVE010000017.1"/>
</dbReference>
<accession>A0ABT1KBB2</accession>
<evidence type="ECO:0000313" key="1">
    <source>
        <dbReference type="EMBL" id="MCP2350676.1"/>
    </source>
</evidence>
<sequence length="133" mass="13872">MTTYRLDPAGPHSDEYTRHAADAFTEAVHVLNHATRSPEGVTDPATIHAVLGDLADGIARLDQLLLQLTERLTRLAESGRVGHDSGDPAKAAHAVANATGAIDYARRVMAAPGGNLAAAHNVTASLYLDGGDL</sequence>